<feature type="transmembrane region" description="Helical" evidence="6">
    <location>
        <begin position="243"/>
        <end position="266"/>
    </location>
</feature>
<dbReference type="KEGG" id="pbh:AAW51_4492"/>
<dbReference type="Proteomes" id="UP000035352">
    <property type="component" value="Chromosome"/>
</dbReference>
<dbReference type="PANTHER" id="PTHR30250:SF11">
    <property type="entry name" value="O-ANTIGEN TRANSPORTER-RELATED"/>
    <property type="match status" value="1"/>
</dbReference>
<sequence length="430" mass="44842">MSRPSLSRGALSHFAAKLVAIGLGLVIVVIVARQGPHEQGVFSLLVATESVYAALFSGLGLVIARQVSHHRQDSGAWLAGALALALLGGVLGAGVFAGLGLAVGDEPAYRFLPLLALAAPLLLLSPTVSGLYLGQGRMGPINAIALAPPIFTLAVLAGWWAWVGDPGLMEVLAIWLAARALTGALAAIWAWRDSGAAGFAWAQWRGQARFCTVVGLTNLVSWLNYRVDLFIVERYAGVGVAGVYSVAVTAAELLWFVSSSVSVAAYARIGSPDRVAATGLTVRVMHLNLAILLLVSPVLIALAWWVLPHLLGPAYVASVPLLCLLLPGVWAYASASTLSAYYTNFLGRPQLSAAVAALSLAVNVVVCALLVPRLGAVGGALATSASYLLAIGWGLALFRRHAGLRWAELLRPRPAQLVADLSAPLRAAAR</sequence>
<feature type="transmembrane region" description="Helical" evidence="6">
    <location>
        <begin position="287"/>
        <end position="307"/>
    </location>
</feature>
<keyword evidence="2" id="KW-1003">Cell membrane</keyword>
<keyword evidence="4 6" id="KW-1133">Transmembrane helix</keyword>
<evidence type="ECO:0000256" key="5">
    <source>
        <dbReference type="ARBA" id="ARBA00023136"/>
    </source>
</evidence>
<dbReference type="GO" id="GO:0005886">
    <property type="term" value="C:plasma membrane"/>
    <property type="evidence" value="ECO:0007669"/>
    <property type="project" value="UniProtKB-SubCell"/>
</dbReference>
<organism evidence="7 8">
    <name type="scientific">Caldimonas brevitalea</name>
    <dbReference type="NCBI Taxonomy" id="413882"/>
    <lineage>
        <taxon>Bacteria</taxon>
        <taxon>Pseudomonadati</taxon>
        <taxon>Pseudomonadota</taxon>
        <taxon>Betaproteobacteria</taxon>
        <taxon>Burkholderiales</taxon>
        <taxon>Sphaerotilaceae</taxon>
        <taxon>Caldimonas</taxon>
    </lineage>
</organism>
<dbReference type="OrthoDB" id="8684639at2"/>
<feature type="transmembrane region" description="Helical" evidence="6">
    <location>
        <begin position="313"/>
        <end position="333"/>
    </location>
</feature>
<feature type="transmembrane region" description="Helical" evidence="6">
    <location>
        <begin position="76"/>
        <end position="99"/>
    </location>
</feature>
<evidence type="ECO:0000256" key="3">
    <source>
        <dbReference type="ARBA" id="ARBA00022692"/>
    </source>
</evidence>
<keyword evidence="5 6" id="KW-0472">Membrane</keyword>
<keyword evidence="3 6" id="KW-0812">Transmembrane</keyword>
<reference evidence="7 8" key="1">
    <citation type="submission" date="2015-05" db="EMBL/GenBank/DDBJ databases">
        <authorList>
            <person name="Tang B."/>
            <person name="Yu Y."/>
        </authorList>
    </citation>
    <scope>NUCLEOTIDE SEQUENCE [LARGE SCALE GENOMIC DNA]</scope>
    <source>
        <strain evidence="7 8">DSM 7029</strain>
    </source>
</reference>
<comment type="subcellular location">
    <subcellularLocation>
        <location evidence="1">Cell membrane</location>
        <topology evidence="1">Multi-pass membrane protein</topology>
    </subcellularLocation>
</comment>
<feature type="transmembrane region" description="Helical" evidence="6">
    <location>
        <begin position="353"/>
        <end position="371"/>
    </location>
</feature>
<evidence type="ECO:0000256" key="4">
    <source>
        <dbReference type="ARBA" id="ARBA00022989"/>
    </source>
</evidence>
<proteinExistence type="predicted"/>
<accession>A0A0G3BT46</accession>
<dbReference type="STRING" id="413882.AAW51_4492"/>
<evidence type="ECO:0000313" key="8">
    <source>
        <dbReference type="Proteomes" id="UP000035352"/>
    </source>
</evidence>
<feature type="transmembrane region" description="Helical" evidence="6">
    <location>
        <begin position="12"/>
        <end position="32"/>
    </location>
</feature>
<dbReference type="RefSeq" id="WP_053013851.1">
    <property type="nucleotide sequence ID" value="NZ_CP011371.1"/>
</dbReference>
<keyword evidence="8" id="KW-1185">Reference proteome</keyword>
<feature type="transmembrane region" description="Helical" evidence="6">
    <location>
        <begin position="141"/>
        <end position="160"/>
    </location>
</feature>
<evidence type="ECO:0000313" key="7">
    <source>
        <dbReference type="EMBL" id="AKJ31183.1"/>
    </source>
</evidence>
<feature type="transmembrane region" description="Helical" evidence="6">
    <location>
        <begin position="111"/>
        <end position="134"/>
    </location>
</feature>
<evidence type="ECO:0000256" key="6">
    <source>
        <dbReference type="SAM" id="Phobius"/>
    </source>
</evidence>
<protein>
    <submittedName>
        <fullName evidence="7">Uncharacterized protein</fullName>
    </submittedName>
</protein>
<dbReference type="AlphaFoldDB" id="A0A0G3BT46"/>
<feature type="transmembrane region" description="Helical" evidence="6">
    <location>
        <begin position="44"/>
        <end position="64"/>
    </location>
</feature>
<dbReference type="PANTHER" id="PTHR30250">
    <property type="entry name" value="PST FAMILY PREDICTED COLANIC ACID TRANSPORTER"/>
    <property type="match status" value="1"/>
</dbReference>
<dbReference type="EMBL" id="CP011371">
    <property type="protein sequence ID" value="AKJ31183.1"/>
    <property type="molecule type" value="Genomic_DNA"/>
</dbReference>
<feature type="transmembrane region" description="Helical" evidence="6">
    <location>
        <begin position="204"/>
        <end position="223"/>
    </location>
</feature>
<gene>
    <name evidence="7" type="ORF">AAW51_4492</name>
</gene>
<feature type="transmembrane region" description="Helical" evidence="6">
    <location>
        <begin position="172"/>
        <end position="192"/>
    </location>
</feature>
<dbReference type="InterPro" id="IPR050833">
    <property type="entry name" value="Poly_Biosynth_Transport"/>
</dbReference>
<name>A0A0G3BT46_9BURK</name>
<evidence type="ECO:0000256" key="2">
    <source>
        <dbReference type="ARBA" id="ARBA00022475"/>
    </source>
</evidence>
<feature type="transmembrane region" description="Helical" evidence="6">
    <location>
        <begin position="377"/>
        <end position="398"/>
    </location>
</feature>
<evidence type="ECO:0000256" key="1">
    <source>
        <dbReference type="ARBA" id="ARBA00004651"/>
    </source>
</evidence>